<keyword evidence="2" id="KW-1185">Reference proteome</keyword>
<sequence length="74" mass="8648">MAYFSKRNTNEMRGRSISHTLLHSITNINALKVYQPHQCYIIEKLPLSWNQALGFILSSFKARKYRLHGSQLLI</sequence>
<dbReference type="EMBL" id="VXIV02003364">
    <property type="protein sequence ID" value="KAF6017755.1"/>
    <property type="molecule type" value="Genomic_DNA"/>
</dbReference>
<evidence type="ECO:0000313" key="2">
    <source>
        <dbReference type="Proteomes" id="UP000593567"/>
    </source>
</evidence>
<accession>A0A7J7IVB4</accession>
<proteinExistence type="predicted"/>
<gene>
    <name evidence="1" type="ORF">EB796_023956</name>
</gene>
<organism evidence="1 2">
    <name type="scientific">Bugula neritina</name>
    <name type="common">Brown bryozoan</name>
    <name type="synonym">Sertularia neritina</name>
    <dbReference type="NCBI Taxonomy" id="10212"/>
    <lineage>
        <taxon>Eukaryota</taxon>
        <taxon>Metazoa</taxon>
        <taxon>Spiralia</taxon>
        <taxon>Lophotrochozoa</taxon>
        <taxon>Bryozoa</taxon>
        <taxon>Gymnolaemata</taxon>
        <taxon>Cheilostomatida</taxon>
        <taxon>Flustrina</taxon>
        <taxon>Buguloidea</taxon>
        <taxon>Bugulidae</taxon>
        <taxon>Bugula</taxon>
    </lineage>
</organism>
<evidence type="ECO:0000313" key="1">
    <source>
        <dbReference type="EMBL" id="KAF6017755.1"/>
    </source>
</evidence>
<reference evidence="1" key="1">
    <citation type="submission" date="2020-06" db="EMBL/GenBank/DDBJ databases">
        <title>Draft genome of Bugula neritina, a colonial animal packing powerful symbionts and potential medicines.</title>
        <authorList>
            <person name="Rayko M."/>
        </authorList>
    </citation>
    <scope>NUCLEOTIDE SEQUENCE [LARGE SCALE GENOMIC DNA]</scope>
    <source>
        <strain evidence="1">Kwan_BN1</strain>
    </source>
</reference>
<comment type="caution">
    <text evidence="1">The sequence shown here is derived from an EMBL/GenBank/DDBJ whole genome shotgun (WGS) entry which is preliminary data.</text>
</comment>
<dbReference type="Proteomes" id="UP000593567">
    <property type="component" value="Unassembled WGS sequence"/>
</dbReference>
<name>A0A7J7IVB4_BUGNE</name>
<dbReference type="AlphaFoldDB" id="A0A7J7IVB4"/>
<protein>
    <submittedName>
        <fullName evidence="1">Uncharacterized protein</fullName>
    </submittedName>
</protein>